<dbReference type="EMBL" id="CAJOAY010004327">
    <property type="protein sequence ID" value="CAF4065139.1"/>
    <property type="molecule type" value="Genomic_DNA"/>
</dbReference>
<reference evidence="4" key="1">
    <citation type="submission" date="2021-02" db="EMBL/GenBank/DDBJ databases">
        <authorList>
            <person name="Nowell W R."/>
        </authorList>
    </citation>
    <scope>NUCLEOTIDE SEQUENCE</scope>
</reference>
<evidence type="ECO:0000313" key="7">
    <source>
        <dbReference type="EMBL" id="CAF4065139.1"/>
    </source>
</evidence>
<sequence length="306" mass="34471">MSSSETIKEIVSKCEDTKETANKCEVKQETVIKSDDKVEIVTTIGDKKNEVEEDNSVVEWYNGLAKAYPDLKELQFMNYGYAHLDQDQDAETGQFSVQLYEQVIAGKTIKDKDILEVSCGRGAGAAWCVEKYSPHSYIGLDASSNVIELCKRNHSNIKNLSFVVSNASKPFPFPDQSFDIVLSVEATHAYGGPKAVRQFAHEVARVLRPNGYLLWCDTCHIDQTSSSIEYLTDGGELIVEEKVNITKNVLRALDIISKPRAELIDRVIPMNQRKSFLDFAGMPGSLVYEDLREERIIYWRAVLTKK</sequence>
<dbReference type="AlphaFoldDB" id="A0A815RRD3"/>
<evidence type="ECO:0000313" key="3">
    <source>
        <dbReference type="EMBL" id="CAF0970706.1"/>
    </source>
</evidence>
<dbReference type="Proteomes" id="UP000663891">
    <property type="component" value="Unassembled WGS sequence"/>
</dbReference>
<dbReference type="Gene3D" id="3.40.50.150">
    <property type="entry name" value="Vaccinia Virus protein VP39"/>
    <property type="match status" value="1"/>
</dbReference>
<dbReference type="InterPro" id="IPR013216">
    <property type="entry name" value="Methyltransf_11"/>
</dbReference>
<organism evidence="4 8">
    <name type="scientific">Adineta steineri</name>
    <dbReference type="NCBI Taxonomy" id="433720"/>
    <lineage>
        <taxon>Eukaryota</taxon>
        <taxon>Metazoa</taxon>
        <taxon>Spiralia</taxon>
        <taxon>Gnathifera</taxon>
        <taxon>Rotifera</taxon>
        <taxon>Eurotatoria</taxon>
        <taxon>Bdelloidea</taxon>
        <taxon>Adinetida</taxon>
        <taxon>Adinetidae</taxon>
        <taxon>Adineta</taxon>
    </lineage>
</organism>
<evidence type="ECO:0000313" key="6">
    <source>
        <dbReference type="EMBL" id="CAF3799480.1"/>
    </source>
</evidence>
<dbReference type="Proteomes" id="UP000663844">
    <property type="component" value="Unassembled WGS sequence"/>
</dbReference>
<dbReference type="GO" id="GO:0008757">
    <property type="term" value="F:S-adenosylmethionine-dependent methyltransferase activity"/>
    <property type="evidence" value="ECO:0007669"/>
    <property type="project" value="InterPro"/>
</dbReference>
<dbReference type="PANTHER" id="PTHR44068:SF11">
    <property type="entry name" value="GERANYL DIPHOSPHATE 2-C-METHYLTRANSFERASE"/>
    <property type="match status" value="1"/>
</dbReference>
<comment type="caution">
    <text evidence="4">The sequence shown here is derived from an EMBL/GenBank/DDBJ whole genome shotgun (WGS) entry which is preliminary data.</text>
</comment>
<dbReference type="InterPro" id="IPR050447">
    <property type="entry name" value="Erg6_SMT_methyltransf"/>
</dbReference>
<dbReference type="PANTHER" id="PTHR44068">
    <property type="entry name" value="ZGC:194242"/>
    <property type="match status" value="1"/>
</dbReference>
<dbReference type="SUPFAM" id="SSF53335">
    <property type="entry name" value="S-adenosyl-L-methionine-dependent methyltransferases"/>
    <property type="match status" value="1"/>
</dbReference>
<keyword evidence="1" id="KW-0808">Transferase</keyword>
<evidence type="ECO:0000313" key="8">
    <source>
        <dbReference type="Proteomes" id="UP000663845"/>
    </source>
</evidence>
<dbReference type="Pfam" id="PF08241">
    <property type="entry name" value="Methyltransf_11"/>
    <property type="match status" value="1"/>
</dbReference>
<evidence type="ECO:0000256" key="1">
    <source>
        <dbReference type="ARBA" id="ARBA00022679"/>
    </source>
</evidence>
<dbReference type="EMBL" id="CAJNON010001927">
    <property type="protein sequence ID" value="CAF1492368.1"/>
    <property type="molecule type" value="Genomic_DNA"/>
</dbReference>
<name>A0A815RRD3_9BILA</name>
<dbReference type="InterPro" id="IPR029063">
    <property type="entry name" value="SAM-dependent_MTases_sf"/>
</dbReference>
<dbReference type="CDD" id="cd02440">
    <property type="entry name" value="AdoMet_MTases"/>
    <property type="match status" value="1"/>
</dbReference>
<evidence type="ECO:0000259" key="2">
    <source>
        <dbReference type="Pfam" id="PF08241"/>
    </source>
</evidence>
<dbReference type="Proteomes" id="UP000663860">
    <property type="component" value="Unassembled WGS sequence"/>
</dbReference>
<protein>
    <recommendedName>
        <fullName evidence="2">Methyltransferase type 11 domain-containing protein</fullName>
    </recommendedName>
</protein>
<dbReference type="EMBL" id="CAJNOE010000141">
    <property type="protein sequence ID" value="CAF0970706.1"/>
    <property type="molecule type" value="Genomic_DNA"/>
</dbReference>
<gene>
    <name evidence="3" type="ORF">IZO911_LOCUS16024</name>
    <name evidence="4" type="ORF">JYZ213_LOCUS42305</name>
    <name evidence="7" type="ORF">OKA104_LOCUS33627</name>
    <name evidence="6" type="ORF">OXD698_LOCUS18165</name>
    <name evidence="5" type="ORF">VCS650_LOCUS41776</name>
</gene>
<evidence type="ECO:0000313" key="4">
    <source>
        <dbReference type="EMBL" id="CAF1479855.1"/>
    </source>
</evidence>
<dbReference type="Proteomes" id="UP000663881">
    <property type="component" value="Unassembled WGS sequence"/>
</dbReference>
<proteinExistence type="predicted"/>
<dbReference type="EMBL" id="CAJOAZ010001328">
    <property type="protein sequence ID" value="CAF3799480.1"/>
    <property type="molecule type" value="Genomic_DNA"/>
</dbReference>
<feature type="domain" description="Methyltransferase type 11" evidence="2">
    <location>
        <begin position="115"/>
        <end position="214"/>
    </location>
</feature>
<dbReference type="Proteomes" id="UP000663845">
    <property type="component" value="Unassembled WGS sequence"/>
</dbReference>
<accession>A0A815RRD3</accession>
<evidence type="ECO:0000313" key="5">
    <source>
        <dbReference type="EMBL" id="CAF1492368.1"/>
    </source>
</evidence>
<dbReference type="OrthoDB" id="506498at2759"/>
<dbReference type="EMBL" id="CAJNOG010001922">
    <property type="protein sequence ID" value="CAF1479855.1"/>
    <property type="molecule type" value="Genomic_DNA"/>
</dbReference>